<reference evidence="1 2" key="1">
    <citation type="journal article" date="2015" name="Nature">
        <title>rRNA introns, odd ribosomes, and small enigmatic genomes across a large radiation of phyla.</title>
        <authorList>
            <person name="Brown C.T."/>
            <person name="Hug L.A."/>
            <person name="Thomas B.C."/>
            <person name="Sharon I."/>
            <person name="Castelle C.J."/>
            <person name="Singh A."/>
            <person name="Wilkins M.J."/>
            <person name="Williams K.H."/>
            <person name="Banfield J.F."/>
        </authorList>
    </citation>
    <scope>NUCLEOTIDE SEQUENCE [LARGE SCALE GENOMIC DNA]</scope>
</reference>
<gene>
    <name evidence="1" type="ORF">UT19_C0001G0115</name>
</gene>
<sequence length="209" mass="24366">MEGGEKVNSTLEYLIKKFNIDTNQPNSITLGLSRYGIVEIFRELDFKTGAEIGTEHGIYAEIICKANPQLKLYCVDPWTAKPYYQGQKDQDEVDSFFETAKSRLASYNCDLFKMTSMEAVKRFEPNSLDFVFIDGDHHFEYVVNDIIHWSRIVKPGGIVYGHDYNDKYQVREAVNAYMDVSKINPWFILHKRGRITDCWMYVRQKTDTI</sequence>
<dbReference type="EMBL" id="LBVW01000001">
    <property type="protein sequence ID" value="KKQ94578.1"/>
    <property type="molecule type" value="Genomic_DNA"/>
</dbReference>
<dbReference type="Gene3D" id="3.40.50.150">
    <property type="entry name" value="Vaccinia Virus protein VP39"/>
    <property type="match status" value="1"/>
</dbReference>
<dbReference type="SUPFAM" id="SSF53335">
    <property type="entry name" value="S-adenosyl-L-methionine-dependent methyltransferases"/>
    <property type="match status" value="1"/>
</dbReference>
<name>A0A0G0LRN0_9BACT</name>
<dbReference type="PANTHER" id="PTHR37909">
    <property type="entry name" value="S-ADENOSYL-L-METHIONINE-DEPENDENT METHYLTRANSFERASES SUPERFAMILY PROTEIN"/>
    <property type="match status" value="1"/>
</dbReference>
<protein>
    <recommendedName>
        <fullName evidence="3">Class I SAM-dependent methyltransferase</fullName>
    </recommendedName>
</protein>
<dbReference type="STRING" id="1618573.UT19_C0001G0115"/>
<dbReference type="AlphaFoldDB" id="A0A0G0LRN0"/>
<dbReference type="Proteomes" id="UP000034932">
    <property type="component" value="Unassembled WGS sequence"/>
</dbReference>
<evidence type="ECO:0000313" key="1">
    <source>
        <dbReference type="EMBL" id="KKQ94578.1"/>
    </source>
</evidence>
<evidence type="ECO:0000313" key="2">
    <source>
        <dbReference type="Proteomes" id="UP000034932"/>
    </source>
</evidence>
<dbReference type="PANTHER" id="PTHR37909:SF1">
    <property type="entry name" value="S-ADENOSYL-L-METHIONINE-DEPENDENT METHYLTRANSFERASES SUPERFAMILY PROTEIN"/>
    <property type="match status" value="1"/>
</dbReference>
<proteinExistence type="predicted"/>
<accession>A0A0G0LRN0</accession>
<comment type="caution">
    <text evidence="1">The sequence shown here is derived from an EMBL/GenBank/DDBJ whole genome shotgun (WGS) entry which is preliminary data.</text>
</comment>
<dbReference type="Pfam" id="PF13578">
    <property type="entry name" value="Methyltransf_24"/>
    <property type="match status" value="1"/>
</dbReference>
<dbReference type="InterPro" id="IPR029063">
    <property type="entry name" value="SAM-dependent_MTases_sf"/>
</dbReference>
<organism evidence="1 2">
    <name type="scientific">Candidatus Woesebacteria bacterium GW2011_GWB1_39_10b</name>
    <dbReference type="NCBI Taxonomy" id="1618573"/>
    <lineage>
        <taxon>Bacteria</taxon>
        <taxon>Candidatus Woeseibacteriota</taxon>
    </lineage>
</organism>
<evidence type="ECO:0008006" key="3">
    <source>
        <dbReference type="Google" id="ProtNLM"/>
    </source>
</evidence>